<feature type="domain" description="DUS-like FMN-binding" evidence="6">
    <location>
        <begin position="13"/>
        <end position="314"/>
    </location>
</feature>
<evidence type="ECO:0000256" key="3">
    <source>
        <dbReference type="ARBA" id="ARBA00022694"/>
    </source>
</evidence>
<organism evidence="7 8">
    <name type="scientific">Rubritalea spongiae</name>
    <dbReference type="NCBI Taxonomy" id="430797"/>
    <lineage>
        <taxon>Bacteria</taxon>
        <taxon>Pseudomonadati</taxon>
        <taxon>Verrucomicrobiota</taxon>
        <taxon>Verrucomicrobiia</taxon>
        <taxon>Verrucomicrobiales</taxon>
        <taxon>Rubritaleaceae</taxon>
        <taxon>Rubritalea</taxon>
    </lineage>
</organism>
<dbReference type="RefSeq" id="WP_377094576.1">
    <property type="nucleotide sequence ID" value="NZ_JBHSJM010000001.1"/>
</dbReference>
<keyword evidence="1 5" id="KW-0285">Flavoprotein</keyword>
<comment type="cofactor">
    <cofactor evidence="5">
        <name>FMN</name>
        <dbReference type="ChEBI" id="CHEBI:58210"/>
    </cofactor>
</comment>
<protein>
    <recommendedName>
        <fullName evidence="5">tRNA-dihydrouridine synthase</fullName>
        <ecNumber evidence="5">1.3.1.-</ecNumber>
    </recommendedName>
</protein>
<evidence type="ECO:0000256" key="2">
    <source>
        <dbReference type="ARBA" id="ARBA00022643"/>
    </source>
</evidence>
<sequence length="346" mass="38778">MQSLIPENRPALILAPMQDITDLAFMGVVDSYGGPDYYVTEYFRVHRDSTLEKKILRSISENQTGKPVFAQMIGENIPALVRSATQLMHYPVAGVDLNLGCPAPTVYKKNAGGGLLRLLDHVDSILGALRDAIDGRFTVKTRVGFETHEEFDAILAIFKKHAIDALTIHGRTVREQYKTPVHANLVKQAVETMSCPVIANGNVVNVATGKAYHAQTGAAGLMVGRGAIRSPWLFQQLKDAYERKPVVQPTRKDLHGYITKLYFAVAENAKDYVEQSHVNRMKKYMAYIAQGIDEEFEYQIRRVKTQVDFFATCDHFMLDDRKLPDAPPVESKLFSGFSKLLEDQKN</sequence>
<gene>
    <name evidence="7" type="ORF">ACFSQZ_09140</name>
</gene>
<name>A0ABW5E4N4_9BACT</name>
<dbReference type="InterPro" id="IPR013785">
    <property type="entry name" value="Aldolase_TIM"/>
</dbReference>
<evidence type="ECO:0000256" key="4">
    <source>
        <dbReference type="ARBA" id="ARBA00023002"/>
    </source>
</evidence>
<dbReference type="CDD" id="cd02801">
    <property type="entry name" value="DUS_like_FMN"/>
    <property type="match status" value="1"/>
</dbReference>
<reference evidence="8" key="1">
    <citation type="journal article" date="2019" name="Int. J. Syst. Evol. Microbiol.">
        <title>The Global Catalogue of Microorganisms (GCM) 10K type strain sequencing project: providing services to taxonomists for standard genome sequencing and annotation.</title>
        <authorList>
            <consortium name="The Broad Institute Genomics Platform"/>
            <consortium name="The Broad Institute Genome Sequencing Center for Infectious Disease"/>
            <person name="Wu L."/>
            <person name="Ma J."/>
        </authorList>
    </citation>
    <scope>NUCLEOTIDE SEQUENCE [LARGE SCALE GENOMIC DNA]</scope>
    <source>
        <strain evidence="8">JCM 16545</strain>
    </source>
</reference>
<comment type="function">
    <text evidence="5">Catalyzes the synthesis of 5,6-dihydrouridine (D), a modified base found in the D-loop of most tRNAs, via the reduction of the C5-C6 double bond in target uridines.</text>
</comment>
<accession>A0ABW5E4N4</accession>
<keyword evidence="3 5" id="KW-0819">tRNA processing</keyword>
<keyword evidence="2 5" id="KW-0288">FMN</keyword>
<proteinExistence type="inferred from homology"/>
<comment type="similarity">
    <text evidence="5">Belongs to the dus family.</text>
</comment>
<keyword evidence="8" id="KW-1185">Reference proteome</keyword>
<dbReference type="EMBL" id="JBHUJC010000026">
    <property type="protein sequence ID" value="MFD2276630.1"/>
    <property type="molecule type" value="Genomic_DNA"/>
</dbReference>
<dbReference type="SUPFAM" id="SSF51395">
    <property type="entry name" value="FMN-linked oxidoreductases"/>
    <property type="match status" value="1"/>
</dbReference>
<dbReference type="Gene3D" id="3.20.20.70">
    <property type="entry name" value="Aldolase class I"/>
    <property type="match status" value="1"/>
</dbReference>
<dbReference type="PIRSF" id="PIRSF006621">
    <property type="entry name" value="Dus"/>
    <property type="match status" value="1"/>
</dbReference>
<evidence type="ECO:0000259" key="6">
    <source>
        <dbReference type="Pfam" id="PF01207"/>
    </source>
</evidence>
<dbReference type="InterPro" id="IPR035587">
    <property type="entry name" value="DUS-like_FMN-bd"/>
</dbReference>
<evidence type="ECO:0000313" key="8">
    <source>
        <dbReference type="Proteomes" id="UP001597297"/>
    </source>
</evidence>
<evidence type="ECO:0000313" key="7">
    <source>
        <dbReference type="EMBL" id="MFD2276630.1"/>
    </source>
</evidence>
<dbReference type="PANTHER" id="PTHR11082:SF25">
    <property type="entry name" value="DUS-LIKE FMN-BINDING DOMAIN-CONTAINING PROTEIN"/>
    <property type="match status" value="1"/>
</dbReference>
<dbReference type="InterPro" id="IPR001269">
    <property type="entry name" value="DUS_fam"/>
</dbReference>
<dbReference type="Pfam" id="PF01207">
    <property type="entry name" value="Dus"/>
    <property type="match status" value="1"/>
</dbReference>
<dbReference type="PANTHER" id="PTHR11082">
    <property type="entry name" value="TRNA-DIHYDROURIDINE SYNTHASE"/>
    <property type="match status" value="1"/>
</dbReference>
<dbReference type="Proteomes" id="UP001597297">
    <property type="component" value="Unassembled WGS sequence"/>
</dbReference>
<keyword evidence="4 5" id="KW-0560">Oxidoreductase</keyword>
<evidence type="ECO:0000256" key="1">
    <source>
        <dbReference type="ARBA" id="ARBA00022630"/>
    </source>
</evidence>
<dbReference type="EC" id="1.3.1.-" evidence="5"/>
<evidence type="ECO:0000256" key="5">
    <source>
        <dbReference type="PIRNR" id="PIRNR006621"/>
    </source>
</evidence>
<comment type="caution">
    <text evidence="7">The sequence shown here is derived from an EMBL/GenBank/DDBJ whole genome shotgun (WGS) entry which is preliminary data.</text>
</comment>